<dbReference type="SUPFAM" id="SSF52943">
    <property type="entry name" value="ATP synthase (F1-ATPase), gamma subunit"/>
    <property type="match status" value="1"/>
</dbReference>
<sequence length="271" mass="30213">MATLKVIQTRLKSIKNIQKITKSMKMIAAARYAKAEKELKPARSYGVGATALYEKAELEPDTEKPEHLLIAISSDRGLCGGIHSSITKAIRASVDQKLEGINSRIVCVGDKVRSQLSRSHKENVALSVNEYGRKPPTFVEASKIAQEILNLGEFDSGEIYFNKFRSVVSYRTTTQPLVSFETLKGADNMSVYDDVDEDILKNYNEFQLVSILYYCMMESNCSEQSSRMTAMDSATKNAGEMIDKLTLQFNRTRQAVITRELIEIISGASAL</sequence>
<keyword evidence="8" id="KW-0472">Membrane</keyword>
<dbReference type="CTD" id="509"/>
<evidence type="ECO:0000256" key="1">
    <source>
        <dbReference type="ARBA" id="ARBA00004637"/>
    </source>
</evidence>
<evidence type="ECO:0000313" key="13">
    <source>
        <dbReference type="RefSeq" id="XP_022099361.1"/>
    </source>
</evidence>
<gene>
    <name evidence="13" type="primary">LOC110983951</name>
</gene>
<keyword evidence="6 11" id="KW-0406">Ion transport</keyword>
<keyword evidence="9 11" id="KW-0139">CF(1)</keyword>
<dbReference type="Proteomes" id="UP000694845">
    <property type="component" value="Unplaced"/>
</dbReference>
<dbReference type="Pfam" id="PF00231">
    <property type="entry name" value="ATP-synt"/>
    <property type="match status" value="1"/>
</dbReference>
<dbReference type="GO" id="GO:0046933">
    <property type="term" value="F:proton-transporting ATP synthase activity, rotational mechanism"/>
    <property type="evidence" value="ECO:0007669"/>
    <property type="project" value="InterPro"/>
</dbReference>
<evidence type="ECO:0000256" key="2">
    <source>
        <dbReference type="ARBA" id="ARBA00007681"/>
    </source>
</evidence>
<keyword evidence="5" id="KW-0999">Mitochondrion inner membrane</keyword>
<keyword evidence="12" id="KW-1185">Reference proteome</keyword>
<dbReference type="AlphaFoldDB" id="A0A8B7Z7T5"/>
<dbReference type="Gene3D" id="3.40.1380.10">
    <property type="match status" value="1"/>
</dbReference>
<evidence type="ECO:0000256" key="11">
    <source>
        <dbReference type="RuleBase" id="RU004001"/>
    </source>
</evidence>
<dbReference type="NCBIfam" id="TIGR01146">
    <property type="entry name" value="ATPsyn_F1gamma"/>
    <property type="match status" value="1"/>
</dbReference>
<dbReference type="PROSITE" id="PS00153">
    <property type="entry name" value="ATPASE_GAMMA"/>
    <property type="match status" value="1"/>
</dbReference>
<dbReference type="GO" id="GO:0045259">
    <property type="term" value="C:proton-transporting ATP synthase complex"/>
    <property type="evidence" value="ECO:0007669"/>
    <property type="project" value="UniProtKB-KW"/>
</dbReference>
<dbReference type="GO" id="GO:0005743">
    <property type="term" value="C:mitochondrial inner membrane"/>
    <property type="evidence" value="ECO:0007669"/>
    <property type="project" value="UniProtKB-SubCell"/>
</dbReference>
<accession>A0A8B7Z7T5</accession>
<organism evidence="12 13">
    <name type="scientific">Acanthaster planci</name>
    <name type="common">Crown-of-thorns starfish</name>
    <dbReference type="NCBI Taxonomy" id="133434"/>
    <lineage>
        <taxon>Eukaryota</taxon>
        <taxon>Metazoa</taxon>
        <taxon>Echinodermata</taxon>
        <taxon>Eleutherozoa</taxon>
        <taxon>Asterozoa</taxon>
        <taxon>Asteroidea</taxon>
        <taxon>Valvatacea</taxon>
        <taxon>Valvatida</taxon>
        <taxon>Acanthasteridae</taxon>
        <taxon>Acanthaster</taxon>
    </lineage>
</organism>
<dbReference type="PRINTS" id="PR00126">
    <property type="entry name" value="ATPASEGAMMA"/>
</dbReference>
<evidence type="ECO:0000256" key="6">
    <source>
        <dbReference type="ARBA" id="ARBA00023065"/>
    </source>
</evidence>
<dbReference type="PANTHER" id="PTHR11693">
    <property type="entry name" value="ATP SYNTHASE GAMMA CHAIN"/>
    <property type="match status" value="1"/>
</dbReference>
<keyword evidence="7" id="KW-0496">Mitochondrion</keyword>
<keyword evidence="4 11" id="KW-0375">Hydrogen ion transport</keyword>
<keyword evidence="10 11" id="KW-0066">ATP synthesis</keyword>
<dbReference type="PANTHER" id="PTHR11693:SF22">
    <property type="entry name" value="ATP SYNTHASE SUBUNIT GAMMA, MITOCHONDRIAL"/>
    <property type="match status" value="1"/>
</dbReference>
<dbReference type="FunFam" id="3.40.1380.10:FF:000003">
    <property type="entry name" value="ATP synthase subunit gamma"/>
    <property type="match status" value="1"/>
</dbReference>
<comment type="similarity">
    <text evidence="2 11">Belongs to the ATPase gamma chain family.</text>
</comment>
<dbReference type="CDD" id="cd12151">
    <property type="entry name" value="F1-ATPase_gamma"/>
    <property type="match status" value="1"/>
</dbReference>
<comment type="subunit">
    <text evidence="11">F-type ATPases have 2 components, CF(1) - the catalytic core - and CF(0) - the membrane proton channel. CF(1) and CF(0) have multiple subunits.</text>
</comment>
<dbReference type="InterPro" id="IPR000131">
    <property type="entry name" value="ATP_synth_F1_gsu"/>
</dbReference>
<dbReference type="OMA" id="MQITSAM"/>
<dbReference type="InterPro" id="IPR035968">
    <property type="entry name" value="ATP_synth_F1_ATPase_gsu"/>
</dbReference>
<name>A0A8B7Z7T5_ACAPL</name>
<dbReference type="OrthoDB" id="239812at2759"/>
<dbReference type="Gene3D" id="1.10.287.80">
    <property type="entry name" value="ATP synthase, gamma subunit, helix hairpin domain"/>
    <property type="match status" value="1"/>
</dbReference>
<dbReference type="RefSeq" id="XP_022099361.1">
    <property type="nucleotide sequence ID" value="XM_022243669.1"/>
</dbReference>
<reference evidence="13" key="1">
    <citation type="submission" date="2025-08" db="UniProtKB">
        <authorList>
            <consortium name="RefSeq"/>
        </authorList>
    </citation>
    <scope>IDENTIFICATION</scope>
</reference>
<evidence type="ECO:0000256" key="5">
    <source>
        <dbReference type="ARBA" id="ARBA00022792"/>
    </source>
</evidence>
<evidence type="ECO:0000313" key="12">
    <source>
        <dbReference type="Proteomes" id="UP000694845"/>
    </source>
</evidence>
<dbReference type="PIRSF" id="PIRSF039089">
    <property type="entry name" value="ATP_synthase_gamma"/>
    <property type="match status" value="1"/>
</dbReference>
<keyword evidence="3 11" id="KW-0813">Transport</keyword>
<dbReference type="InterPro" id="IPR023632">
    <property type="entry name" value="ATP_synth_F1_gsu_CS"/>
</dbReference>
<protein>
    <recommendedName>
        <fullName evidence="11">ATP synthase subunit gamma</fullName>
    </recommendedName>
</protein>
<dbReference type="KEGG" id="aplc:110983951"/>
<evidence type="ECO:0000256" key="9">
    <source>
        <dbReference type="ARBA" id="ARBA00023196"/>
    </source>
</evidence>
<dbReference type="GeneID" id="110983951"/>
<proteinExistence type="inferred from homology"/>
<comment type="subcellular location">
    <subcellularLocation>
        <location evidence="1">Mitochondrion inner membrane</location>
        <topology evidence="1">Peripheral membrane protein</topology>
    </subcellularLocation>
</comment>
<evidence type="ECO:0000256" key="8">
    <source>
        <dbReference type="ARBA" id="ARBA00023136"/>
    </source>
</evidence>
<evidence type="ECO:0000256" key="10">
    <source>
        <dbReference type="ARBA" id="ARBA00023310"/>
    </source>
</evidence>
<evidence type="ECO:0000256" key="3">
    <source>
        <dbReference type="ARBA" id="ARBA00022448"/>
    </source>
</evidence>
<evidence type="ECO:0000256" key="7">
    <source>
        <dbReference type="ARBA" id="ARBA00023128"/>
    </source>
</evidence>
<evidence type="ECO:0000256" key="4">
    <source>
        <dbReference type="ARBA" id="ARBA00022781"/>
    </source>
</evidence>